<dbReference type="AlphaFoldDB" id="A0A914Q8C9"/>
<proteinExistence type="predicted"/>
<keyword evidence="2" id="KW-0472">Membrane</keyword>
<organism evidence="4 5">
    <name type="scientific">Panagrolaimus davidi</name>
    <dbReference type="NCBI Taxonomy" id="227884"/>
    <lineage>
        <taxon>Eukaryota</taxon>
        <taxon>Metazoa</taxon>
        <taxon>Ecdysozoa</taxon>
        <taxon>Nematoda</taxon>
        <taxon>Chromadorea</taxon>
        <taxon>Rhabditida</taxon>
        <taxon>Tylenchina</taxon>
        <taxon>Panagrolaimomorpha</taxon>
        <taxon>Panagrolaimoidea</taxon>
        <taxon>Panagrolaimidae</taxon>
        <taxon>Panagrolaimus</taxon>
    </lineage>
</organism>
<feature type="region of interest" description="Disordered" evidence="1">
    <location>
        <begin position="201"/>
        <end position="226"/>
    </location>
</feature>
<feature type="transmembrane region" description="Helical" evidence="2">
    <location>
        <begin position="235"/>
        <end position="260"/>
    </location>
</feature>
<protein>
    <submittedName>
        <fullName evidence="5">Uncharacterized protein</fullName>
    </submittedName>
</protein>
<name>A0A914Q8C9_9BILA</name>
<keyword evidence="4" id="KW-1185">Reference proteome</keyword>
<evidence type="ECO:0000256" key="1">
    <source>
        <dbReference type="SAM" id="MobiDB-lite"/>
    </source>
</evidence>
<dbReference type="Proteomes" id="UP000887578">
    <property type="component" value="Unplaced"/>
</dbReference>
<reference evidence="5" key="1">
    <citation type="submission" date="2022-11" db="UniProtKB">
        <authorList>
            <consortium name="WormBaseParasite"/>
        </authorList>
    </citation>
    <scope>IDENTIFICATION</scope>
</reference>
<feature type="region of interest" description="Disordered" evidence="1">
    <location>
        <begin position="317"/>
        <end position="343"/>
    </location>
</feature>
<keyword evidence="2" id="KW-0812">Transmembrane</keyword>
<accession>A0A914Q8C9</accession>
<evidence type="ECO:0000256" key="3">
    <source>
        <dbReference type="SAM" id="SignalP"/>
    </source>
</evidence>
<evidence type="ECO:0000313" key="4">
    <source>
        <dbReference type="Proteomes" id="UP000887578"/>
    </source>
</evidence>
<feature type="signal peptide" evidence="3">
    <location>
        <begin position="1"/>
        <end position="23"/>
    </location>
</feature>
<sequence>MKLSVSFLFFVAVFQFGTSNVLSKRDVQEELLLSDNNENGVQNENDVKMVKPGPLEVVLNNVNELIFGVCEQNCFGEFLVCFEGAIDGSFSTQLCDSKCGFYVNVNDQEEIAFMGIGARPKRNCTEMLMKNGITQQQGSNFMYPSCAPKIVNGIVKLNIMNATSDCVVSIENGIVKLNIMNATSDCVVSIKNAHIKVEKTTSPPTTATTLGKRNQTSSGKNAASTDESGSFFDDYWWIFLILGILIAIGIGIGVGVYCYLRRKKKAQKPVPIRRRRLQGSKSPIVLQTSTETQNGNNESAVRPNSLYQQSSILSRKSLLQSKKDEPKKETPEETDLTSMKPTA</sequence>
<feature type="compositionally biased region" description="Basic and acidic residues" evidence="1">
    <location>
        <begin position="321"/>
        <end position="331"/>
    </location>
</feature>
<dbReference type="WBParaSite" id="PDA_v2.g27714.t1">
    <property type="protein sequence ID" value="PDA_v2.g27714.t1"/>
    <property type="gene ID" value="PDA_v2.g27714"/>
</dbReference>
<evidence type="ECO:0000313" key="5">
    <source>
        <dbReference type="WBParaSite" id="PDA_v2.g27714.t1"/>
    </source>
</evidence>
<keyword evidence="2" id="KW-1133">Transmembrane helix</keyword>
<feature type="compositionally biased region" description="Polar residues" evidence="1">
    <location>
        <begin position="211"/>
        <end position="226"/>
    </location>
</feature>
<keyword evidence="3" id="KW-0732">Signal</keyword>
<evidence type="ECO:0000256" key="2">
    <source>
        <dbReference type="SAM" id="Phobius"/>
    </source>
</evidence>
<feature type="chain" id="PRO_5037873401" evidence="3">
    <location>
        <begin position="24"/>
        <end position="343"/>
    </location>
</feature>